<comment type="caution">
    <text evidence="2">The sequence shown here is derived from an EMBL/GenBank/DDBJ whole genome shotgun (WGS) entry which is preliminary data.</text>
</comment>
<dbReference type="EMBL" id="QUTI01045896">
    <property type="protein sequence ID" value="RLN99822.1"/>
    <property type="molecule type" value="Genomic_DNA"/>
</dbReference>
<evidence type="ECO:0000313" key="3">
    <source>
        <dbReference type="Proteomes" id="UP000275652"/>
    </source>
</evidence>
<protein>
    <recommendedName>
        <fullName evidence="1">DUF4246 domain-containing protein</fullName>
    </recommendedName>
</protein>
<dbReference type="PANTHER" id="PTHR33119:SF1">
    <property type="entry name" value="FE2OG DIOXYGENASE DOMAIN-CONTAINING PROTEIN"/>
    <property type="match status" value="1"/>
</dbReference>
<organism evidence="2 3">
    <name type="scientific">Aphanomyces astaci</name>
    <name type="common">Crayfish plague agent</name>
    <dbReference type="NCBI Taxonomy" id="112090"/>
    <lineage>
        <taxon>Eukaryota</taxon>
        <taxon>Sar</taxon>
        <taxon>Stramenopiles</taxon>
        <taxon>Oomycota</taxon>
        <taxon>Saprolegniomycetes</taxon>
        <taxon>Saprolegniales</taxon>
        <taxon>Verrucalvaceae</taxon>
        <taxon>Aphanomyces</taxon>
    </lineage>
</organism>
<feature type="non-terminal residue" evidence="2">
    <location>
        <position position="1"/>
    </location>
</feature>
<dbReference type="Pfam" id="PF14033">
    <property type="entry name" value="DUF4246"/>
    <property type="match status" value="1"/>
</dbReference>
<dbReference type="AlphaFoldDB" id="A0A9X8DLN7"/>
<dbReference type="InterPro" id="IPR025340">
    <property type="entry name" value="DUF4246"/>
</dbReference>
<evidence type="ECO:0000313" key="2">
    <source>
        <dbReference type="EMBL" id="RLN99822.1"/>
    </source>
</evidence>
<evidence type="ECO:0000259" key="1">
    <source>
        <dbReference type="Pfam" id="PF14033"/>
    </source>
</evidence>
<accession>A0A9X8DLN7</accession>
<proteinExistence type="predicted"/>
<feature type="domain" description="DUF4246" evidence="1">
    <location>
        <begin position="1"/>
        <end position="80"/>
    </location>
</feature>
<dbReference type="Proteomes" id="UP000275652">
    <property type="component" value="Unassembled WGS sequence"/>
</dbReference>
<dbReference type="InterPro" id="IPR049192">
    <property type="entry name" value="DUF4246_C"/>
</dbReference>
<gene>
    <name evidence="2" type="ORF">DYB28_007374</name>
</gene>
<dbReference type="PANTHER" id="PTHR33119">
    <property type="entry name" value="IFI3P"/>
    <property type="match status" value="1"/>
</dbReference>
<sequence length="154" mass="17370">VYGVSREGTDNTQVVGHIEARTGRCVVFPNYMQHRVAPFQLADPTRPGHRKIICFFLINPQHSILSTANVPPQQESWIQRSLDSTFAGTLPEEALDSIRAMAGATTHDQAKDVMTQLMQERKGSDVFAKFLTEEVSLWYVVGPRRSRLHIYLMG</sequence>
<name>A0A9X8DLN7_APHAT</name>
<reference evidence="2 3" key="1">
    <citation type="journal article" date="2018" name="J. Invertebr. Pathol.">
        <title>New genotyping method for the causative agent of crayfish plague (Aphanomyces astaci) based on whole genome data.</title>
        <authorList>
            <person name="Minardi D."/>
            <person name="Studholme D.J."/>
            <person name="van der Giezen M."/>
            <person name="Pretto T."/>
            <person name="Oidtmann B."/>
        </authorList>
    </citation>
    <scope>NUCLEOTIDE SEQUENCE [LARGE SCALE GENOMIC DNA]</scope>
    <source>
        <strain evidence="2 3">KB13</strain>
    </source>
</reference>